<dbReference type="InterPro" id="IPR010982">
    <property type="entry name" value="Lambda_DNA-bd_dom_sf"/>
</dbReference>
<accession>A0A233S7D8</accession>
<proteinExistence type="predicted"/>
<evidence type="ECO:0000256" key="1">
    <source>
        <dbReference type="SAM" id="MobiDB-lite"/>
    </source>
</evidence>
<sequence length="281" mass="32192">MTDSTISIEQTTNEPEPSDSLKAFGAAHKAFRRRAGYTQEQYAPLVGYQPGTIASIEQGRRFPPRVFVERAEEVLDAFGVLKEVYKHATREKGLASWFRQWAELEEQAISLYTWENRFVPGLLQTEAYARTLFSERIPMFSDSEIEAQVSARLERQTLLKDRPNTLFSFIVEEHVLRRLTGGADVMREQIEHILEATEPRNVEFQVMPMSRGFHAGLNGPVQLLETPENEWFAYSEGQENGQFIVKPNTISALHMRYAKLRSQALTPEDTRSLLERIRGAL</sequence>
<comment type="caution">
    <text evidence="3">The sequence shown here is derived from an EMBL/GenBank/DDBJ whole genome shotgun (WGS) entry which is preliminary data.</text>
</comment>
<name>A0A233S7D8_STRDA</name>
<protein>
    <submittedName>
        <fullName evidence="3">Transcriptional regulator</fullName>
    </submittedName>
</protein>
<dbReference type="Gene3D" id="1.10.260.40">
    <property type="entry name" value="lambda repressor-like DNA-binding domains"/>
    <property type="match status" value="1"/>
</dbReference>
<feature type="region of interest" description="Disordered" evidence="1">
    <location>
        <begin position="1"/>
        <end position="20"/>
    </location>
</feature>
<reference evidence="3 4" key="1">
    <citation type="submission" date="2016-07" db="EMBL/GenBank/DDBJ databases">
        <title>Draft genome of Streptomyces diastatochromogenes.</title>
        <authorList>
            <person name="Podduturi R."/>
            <person name="Lukassen M.B."/>
            <person name="Clausen N."/>
            <person name="Nielsen J.L."/>
            <person name="Jorgensen N.O."/>
        </authorList>
    </citation>
    <scope>NUCLEOTIDE SEQUENCE [LARGE SCALE GENOMIC DNA]</scope>
    <source>
        <strain evidence="3 4">DSM 40608</strain>
    </source>
</reference>
<evidence type="ECO:0000259" key="2">
    <source>
        <dbReference type="PROSITE" id="PS50943"/>
    </source>
</evidence>
<dbReference type="EMBL" id="MCGQ01000029">
    <property type="protein sequence ID" value="OXY91472.1"/>
    <property type="molecule type" value="Genomic_DNA"/>
</dbReference>
<dbReference type="InterPro" id="IPR001387">
    <property type="entry name" value="Cro/C1-type_HTH"/>
</dbReference>
<dbReference type="Pfam" id="PF19054">
    <property type="entry name" value="DUF5753"/>
    <property type="match status" value="1"/>
</dbReference>
<dbReference type="PROSITE" id="PS50943">
    <property type="entry name" value="HTH_CROC1"/>
    <property type="match status" value="1"/>
</dbReference>
<dbReference type="GO" id="GO:0003677">
    <property type="term" value="F:DNA binding"/>
    <property type="evidence" value="ECO:0007669"/>
    <property type="project" value="InterPro"/>
</dbReference>
<dbReference type="SUPFAM" id="SSF47413">
    <property type="entry name" value="lambda repressor-like DNA-binding domains"/>
    <property type="match status" value="1"/>
</dbReference>
<gene>
    <name evidence="3" type="ORF">BEK98_29800</name>
</gene>
<dbReference type="OrthoDB" id="4308543at2"/>
<dbReference type="CDD" id="cd00093">
    <property type="entry name" value="HTH_XRE"/>
    <property type="match status" value="1"/>
</dbReference>
<dbReference type="RefSeq" id="WP_094219931.1">
    <property type="nucleotide sequence ID" value="NZ_MCGQ01000029.1"/>
</dbReference>
<feature type="domain" description="HTH cro/C1-type" evidence="2">
    <location>
        <begin position="29"/>
        <end position="84"/>
    </location>
</feature>
<organism evidence="3 4">
    <name type="scientific">Streptomyces diastatochromogenes</name>
    <dbReference type="NCBI Taxonomy" id="42236"/>
    <lineage>
        <taxon>Bacteria</taxon>
        <taxon>Bacillati</taxon>
        <taxon>Actinomycetota</taxon>
        <taxon>Actinomycetes</taxon>
        <taxon>Kitasatosporales</taxon>
        <taxon>Streptomycetaceae</taxon>
        <taxon>Streptomyces</taxon>
    </lineage>
</organism>
<evidence type="ECO:0000313" key="3">
    <source>
        <dbReference type="EMBL" id="OXY91472.1"/>
    </source>
</evidence>
<dbReference type="InterPro" id="IPR043917">
    <property type="entry name" value="DUF5753"/>
</dbReference>
<dbReference type="Proteomes" id="UP000215483">
    <property type="component" value="Unassembled WGS sequence"/>
</dbReference>
<evidence type="ECO:0000313" key="4">
    <source>
        <dbReference type="Proteomes" id="UP000215483"/>
    </source>
</evidence>
<dbReference type="Pfam" id="PF13560">
    <property type="entry name" value="HTH_31"/>
    <property type="match status" value="1"/>
</dbReference>
<dbReference type="AlphaFoldDB" id="A0A233S7D8"/>
<keyword evidence="4" id="KW-1185">Reference proteome</keyword>
<feature type="compositionally biased region" description="Polar residues" evidence="1">
    <location>
        <begin position="1"/>
        <end position="15"/>
    </location>
</feature>